<name>A0A8X6YAX6_9ARAC</name>
<evidence type="ECO:0000313" key="1">
    <source>
        <dbReference type="EMBL" id="GFY68757.1"/>
    </source>
</evidence>
<accession>A0A8X6YAX6</accession>
<dbReference type="Proteomes" id="UP000886998">
    <property type="component" value="Unassembled WGS sequence"/>
</dbReference>
<reference evidence="1" key="1">
    <citation type="submission" date="2020-08" db="EMBL/GenBank/DDBJ databases">
        <title>Multicomponent nature underlies the extraordinary mechanical properties of spider dragline silk.</title>
        <authorList>
            <person name="Kono N."/>
            <person name="Nakamura H."/>
            <person name="Mori M."/>
            <person name="Yoshida Y."/>
            <person name="Ohtoshi R."/>
            <person name="Malay A.D."/>
            <person name="Moran D.A.P."/>
            <person name="Tomita M."/>
            <person name="Numata K."/>
            <person name="Arakawa K."/>
        </authorList>
    </citation>
    <scope>NUCLEOTIDE SEQUENCE</scope>
</reference>
<organism evidence="1 2">
    <name type="scientific">Trichonephila inaurata madagascariensis</name>
    <dbReference type="NCBI Taxonomy" id="2747483"/>
    <lineage>
        <taxon>Eukaryota</taxon>
        <taxon>Metazoa</taxon>
        <taxon>Ecdysozoa</taxon>
        <taxon>Arthropoda</taxon>
        <taxon>Chelicerata</taxon>
        <taxon>Arachnida</taxon>
        <taxon>Araneae</taxon>
        <taxon>Araneomorphae</taxon>
        <taxon>Entelegynae</taxon>
        <taxon>Araneoidea</taxon>
        <taxon>Nephilidae</taxon>
        <taxon>Trichonephila</taxon>
        <taxon>Trichonephila inaurata</taxon>
    </lineage>
</organism>
<sequence>MEVPPKIEKVLVFKSERALILNVDPDAVAQYVVVEDEKGLSRDSSNVPLISSEDEAYEIKEEKPKLR</sequence>
<dbReference type="OrthoDB" id="10363914at2759"/>
<keyword evidence="2" id="KW-1185">Reference proteome</keyword>
<gene>
    <name evidence="1" type="ORF">TNIN_298261</name>
</gene>
<evidence type="ECO:0000313" key="2">
    <source>
        <dbReference type="Proteomes" id="UP000886998"/>
    </source>
</evidence>
<dbReference type="AlphaFoldDB" id="A0A8X6YAX6"/>
<dbReference type="EMBL" id="BMAV01017234">
    <property type="protein sequence ID" value="GFY68757.1"/>
    <property type="molecule type" value="Genomic_DNA"/>
</dbReference>
<comment type="caution">
    <text evidence="1">The sequence shown here is derived from an EMBL/GenBank/DDBJ whole genome shotgun (WGS) entry which is preliminary data.</text>
</comment>
<protein>
    <submittedName>
        <fullName evidence="1">Uncharacterized protein</fullName>
    </submittedName>
</protein>
<proteinExistence type="predicted"/>